<keyword evidence="2" id="KW-1185">Reference proteome</keyword>
<dbReference type="EMBL" id="VHLH01000031">
    <property type="protein sequence ID" value="TPW26406.1"/>
    <property type="molecule type" value="Genomic_DNA"/>
</dbReference>
<dbReference type="AlphaFoldDB" id="A0A506TYK7"/>
<proteinExistence type="predicted"/>
<protein>
    <submittedName>
        <fullName evidence="1">Uncharacterized protein</fullName>
    </submittedName>
</protein>
<dbReference type="Proteomes" id="UP000320314">
    <property type="component" value="Unassembled WGS sequence"/>
</dbReference>
<comment type="caution">
    <text evidence="1">The sequence shown here is derived from an EMBL/GenBank/DDBJ whole genome shotgun (WGS) entry which is preliminary data.</text>
</comment>
<accession>A0A506TYK7</accession>
<organism evidence="1 2">
    <name type="scientific">Pararhizobium mangrovi</name>
    <dbReference type="NCBI Taxonomy" id="2590452"/>
    <lineage>
        <taxon>Bacteria</taxon>
        <taxon>Pseudomonadati</taxon>
        <taxon>Pseudomonadota</taxon>
        <taxon>Alphaproteobacteria</taxon>
        <taxon>Hyphomicrobiales</taxon>
        <taxon>Rhizobiaceae</taxon>
        <taxon>Rhizobium/Agrobacterium group</taxon>
        <taxon>Pararhizobium</taxon>
    </lineage>
</organism>
<sequence>MSNEKLRRQIGEKLDELPREAHPVDVGTIAGSIDLDESGVPENEVHEIIAEEAAKRNIPVGKASG</sequence>
<evidence type="ECO:0000313" key="2">
    <source>
        <dbReference type="Proteomes" id="UP000320314"/>
    </source>
</evidence>
<dbReference type="RefSeq" id="WP_141167918.1">
    <property type="nucleotide sequence ID" value="NZ_VHLH01000031.1"/>
</dbReference>
<evidence type="ECO:0000313" key="1">
    <source>
        <dbReference type="EMBL" id="TPW26406.1"/>
    </source>
</evidence>
<name>A0A506TYK7_9HYPH</name>
<gene>
    <name evidence="1" type="ORF">FJU11_15140</name>
</gene>
<reference evidence="1 2" key="1">
    <citation type="submission" date="2019-06" db="EMBL/GenBank/DDBJ databases">
        <authorList>
            <person name="Li M."/>
        </authorList>
    </citation>
    <scope>NUCLEOTIDE SEQUENCE [LARGE SCALE GENOMIC DNA]</scope>
    <source>
        <strain evidence="1 2">BGMRC6574</strain>
    </source>
</reference>